<sequence>MINNFSKLRRKSLRGRNSLCCYSLPSLQITQWFFFLFLLKNPCFYASLSKKFQTFLSFSYIFLSLSLSWNSE</sequence>
<accession>A0AAN9FKI8</accession>
<feature type="transmembrane region" description="Helical" evidence="1">
    <location>
        <begin position="21"/>
        <end position="39"/>
    </location>
</feature>
<keyword evidence="1" id="KW-1133">Transmembrane helix</keyword>
<dbReference type="Proteomes" id="UP001372338">
    <property type="component" value="Unassembled WGS sequence"/>
</dbReference>
<keyword evidence="1" id="KW-0812">Transmembrane</keyword>
<feature type="transmembrane region" description="Helical" evidence="1">
    <location>
        <begin position="51"/>
        <end position="69"/>
    </location>
</feature>
<reference evidence="2 3" key="1">
    <citation type="submission" date="2024-01" db="EMBL/GenBank/DDBJ databases">
        <title>The genomes of 5 underutilized Papilionoideae crops provide insights into root nodulation and disease resistanc.</title>
        <authorList>
            <person name="Yuan L."/>
        </authorList>
    </citation>
    <scope>NUCLEOTIDE SEQUENCE [LARGE SCALE GENOMIC DNA]</scope>
    <source>
        <strain evidence="2">ZHUSHIDOU_FW_LH</strain>
        <tissue evidence="2">Leaf</tissue>
    </source>
</reference>
<dbReference type="EMBL" id="JAYWIO010000003">
    <property type="protein sequence ID" value="KAK7275070.1"/>
    <property type="molecule type" value="Genomic_DNA"/>
</dbReference>
<comment type="caution">
    <text evidence="2">The sequence shown here is derived from an EMBL/GenBank/DDBJ whole genome shotgun (WGS) entry which is preliminary data.</text>
</comment>
<protein>
    <submittedName>
        <fullName evidence="2">Uncharacterized protein</fullName>
    </submittedName>
</protein>
<keyword evidence="1" id="KW-0472">Membrane</keyword>
<evidence type="ECO:0000313" key="3">
    <source>
        <dbReference type="Proteomes" id="UP001372338"/>
    </source>
</evidence>
<dbReference type="AlphaFoldDB" id="A0AAN9FKI8"/>
<name>A0AAN9FKI8_CROPI</name>
<evidence type="ECO:0000313" key="2">
    <source>
        <dbReference type="EMBL" id="KAK7275070.1"/>
    </source>
</evidence>
<proteinExistence type="predicted"/>
<evidence type="ECO:0000256" key="1">
    <source>
        <dbReference type="SAM" id="Phobius"/>
    </source>
</evidence>
<keyword evidence="3" id="KW-1185">Reference proteome</keyword>
<organism evidence="2 3">
    <name type="scientific">Crotalaria pallida</name>
    <name type="common">Smooth rattlebox</name>
    <name type="synonym">Crotalaria striata</name>
    <dbReference type="NCBI Taxonomy" id="3830"/>
    <lineage>
        <taxon>Eukaryota</taxon>
        <taxon>Viridiplantae</taxon>
        <taxon>Streptophyta</taxon>
        <taxon>Embryophyta</taxon>
        <taxon>Tracheophyta</taxon>
        <taxon>Spermatophyta</taxon>
        <taxon>Magnoliopsida</taxon>
        <taxon>eudicotyledons</taxon>
        <taxon>Gunneridae</taxon>
        <taxon>Pentapetalae</taxon>
        <taxon>rosids</taxon>
        <taxon>fabids</taxon>
        <taxon>Fabales</taxon>
        <taxon>Fabaceae</taxon>
        <taxon>Papilionoideae</taxon>
        <taxon>50 kb inversion clade</taxon>
        <taxon>genistoids sensu lato</taxon>
        <taxon>core genistoids</taxon>
        <taxon>Crotalarieae</taxon>
        <taxon>Crotalaria</taxon>
    </lineage>
</organism>
<gene>
    <name evidence="2" type="ORF">RIF29_16177</name>
</gene>